<dbReference type="CDD" id="cd06173">
    <property type="entry name" value="MFS_MefA_like"/>
    <property type="match status" value="1"/>
</dbReference>
<dbReference type="GO" id="GO:0022857">
    <property type="term" value="F:transmembrane transporter activity"/>
    <property type="evidence" value="ECO:0007669"/>
    <property type="project" value="InterPro"/>
</dbReference>
<protein>
    <submittedName>
        <fullName evidence="8">Lysophospholipid transporter LplT</fullName>
    </submittedName>
</protein>
<evidence type="ECO:0000256" key="3">
    <source>
        <dbReference type="ARBA" id="ARBA00022475"/>
    </source>
</evidence>
<comment type="caution">
    <text evidence="8">The sequence shown here is derived from an EMBL/GenBank/DDBJ whole genome shotgun (WGS) entry which is preliminary data.</text>
</comment>
<feature type="transmembrane region" description="Helical" evidence="7">
    <location>
        <begin position="267"/>
        <end position="288"/>
    </location>
</feature>
<dbReference type="PANTHER" id="PTHR43266:SF2">
    <property type="entry name" value="MAJOR FACILITATOR SUPERFAMILY (MFS) PROFILE DOMAIN-CONTAINING PROTEIN"/>
    <property type="match status" value="1"/>
</dbReference>
<dbReference type="EMBL" id="NSIT01000298">
    <property type="protein sequence ID" value="PJE78000.1"/>
    <property type="molecule type" value="Genomic_DNA"/>
</dbReference>
<feature type="transmembrane region" description="Helical" evidence="7">
    <location>
        <begin position="233"/>
        <end position="255"/>
    </location>
</feature>
<proteinExistence type="predicted"/>
<dbReference type="InterPro" id="IPR036259">
    <property type="entry name" value="MFS_trans_sf"/>
</dbReference>
<dbReference type="AlphaFoldDB" id="A0A2H9T437"/>
<feature type="transmembrane region" description="Helical" evidence="7">
    <location>
        <begin position="153"/>
        <end position="175"/>
    </location>
</feature>
<evidence type="ECO:0000313" key="8">
    <source>
        <dbReference type="EMBL" id="PJE78000.1"/>
    </source>
</evidence>
<dbReference type="Pfam" id="PF07690">
    <property type="entry name" value="MFS_1"/>
    <property type="match status" value="1"/>
</dbReference>
<keyword evidence="5 7" id="KW-1133">Transmembrane helix</keyword>
<sequence>MPIKTQQKSQFILLKQRRFLPLFLTQFLGAFNDNVYKNTLLLMVAFSASVQEPIDSRLFINLAAGLFIAPFFLFSFLAGQLADKYDKSQIIRYTKLAEIFIMVLAVPFIVMEHYWVLLFFLFMMGTQSAFFGPVKYAALPEQLAKDELVGGNALVEAGTFIAILGGMFMAGWLIMLGSASLWIAVWVVLLSVFGWLASCCIPKSRAVLPQLSLSWHFFPETIRLIKLIRQDRLIFYATVAISWFWALGAACLTQFPVVVSDVLNGPPYAVSLMLALFILGVGGGALCCEWLTCRETLTRWVPVAAVGLTVACIDTFYNLQNITGEKTVGLISFIQEVGHVRLFIDVVSVGFWGGLFAVPLYALIQQRTPENCRSRGIAALNVMNALFMVLSALLGMLWMGVFAFSLASFFLLLGGLNMVLGIFLFYVKMPEFLQKKKA</sequence>
<organism evidence="8">
    <name type="scientific">invertebrate metagenome</name>
    <dbReference type="NCBI Taxonomy" id="1711999"/>
    <lineage>
        <taxon>unclassified sequences</taxon>
        <taxon>metagenomes</taxon>
        <taxon>organismal metagenomes</taxon>
    </lineage>
</organism>
<evidence type="ECO:0000256" key="7">
    <source>
        <dbReference type="SAM" id="Phobius"/>
    </source>
</evidence>
<evidence type="ECO:0000256" key="4">
    <source>
        <dbReference type="ARBA" id="ARBA00022692"/>
    </source>
</evidence>
<feature type="transmembrane region" description="Helical" evidence="7">
    <location>
        <begin position="404"/>
        <end position="427"/>
    </location>
</feature>
<feature type="transmembrane region" description="Helical" evidence="7">
    <location>
        <begin position="300"/>
        <end position="320"/>
    </location>
</feature>
<gene>
    <name evidence="8" type="primary">lplT</name>
    <name evidence="8" type="ORF">CI610_03071</name>
</gene>
<feature type="transmembrane region" description="Helical" evidence="7">
    <location>
        <begin position="376"/>
        <end position="398"/>
    </location>
</feature>
<keyword evidence="4 7" id="KW-0812">Transmembrane</keyword>
<evidence type="ECO:0000256" key="1">
    <source>
        <dbReference type="ARBA" id="ARBA00004651"/>
    </source>
</evidence>
<feature type="transmembrane region" description="Helical" evidence="7">
    <location>
        <begin position="340"/>
        <end position="364"/>
    </location>
</feature>
<evidence type="ECO:0000256" key="2">
    <source>
        <dbReference type="ARBA" id="ARBA00022448"/>
    </source>
</evidence>
<comment type="subcellular location">
    <subcellularLocation>
        <location evidence="1">Cell membrane</location>
        <topology evidence="1">Multi-pass membrane protein</topology>
    </subcellularLocation>
</comment>
<dbReference type="SUPFAM" id="SSF103473">
    <property type="entry name" value="MFS general substrate transporter"/>
    <property type="match status" value="1"/>
</dbReference>
<keyword evidence="3" id="KW-1003">Cell membrane</keyword>
<name>A0A2H9T437_9ZZZZ</name>
<keyword evidence="2" id="KW-0813">Transport</keyword>
<reference evidence="8" key="1">
    <citation type="journal article" date="2017" name="Appl. Environ. Microbiol.">
        <title>Molecular characterization of an Endozoicomonas-like organism causing infection in king scallop Pecten maximus L.</title>
        <authorList>
            <person name="Cano I."/>
            <person name="van Aerle R."/>
            <person name="Ross S."/>
            <person name="Verner-Jeffreys D.W."/>
            <person name="Paley R.K."/>
            <person name="Rimmer G."/>
            <person name="Ryder D."/>
            <person name="Hooper P."/>
            <person name="Stone D."/>
            <person name="Feist S.W."/>
        </authorList>
    </citation>
    <scope>NUCLEOTIDE SEQUENCE</scope>
</reference>
<evidence type="ECO:0000256" key="6">
    <source>
        <dbReference type="ARBA" id="ARBA00023136"/>
    </source>
</evidence>
<dbReference type="InterPro" id="IPR011701">
    <property type="entry name" value="MFS"/>
</dbReference>
<dbReference type="GO" id="GO:0005886">
    <property type="term" value="C:plasma membrane"/>
    <property type="evidence" value="ECO:0007669"/>
    <property type="project" value="UniProtKB-SubCell"/>
</dbReference>
<keyword evidence="6 7" id="KW-0472">Membrane</keyword>
<evidence type="ECO:0000256" key="5">
    <source>
        <dbReference type="ARBA" id="ARBA00022989"/>
    </source>
</evidence>
<accession>A0A2H9T437</accession>
<dbReference type="PANTHER" id="PTHR43266">
    <property type="entry name" value="MACROLIDE-EFFLUX PROTEIN"/>
    <property type="match status" value="1"/>
</dbReference>
<feature type="transmembrane region" description="Helical" evidence="7">
    <location>
        <begin position="181"/>
        <end position="201"/>
    </location>
</feature>
<feature type="transmembrane region" description="Helical" evidence="7">
    <location>
        <begin position="58"/>
        <end position="78"/>
    </location>
</feature>
<dbReference type="Gene3D" id="1.20.1250.20">
    <property type="entry name" value="MFS general substrate transporter like domains"/>
    <property type="match status" value="1"/>
</dbReference>